<proteinExistence type="predicted"/>
<evidence type="ECO:0000313" key="1">
    <source>
        <dbReference type="EMBL" id="MQM31221.1"/>
    </source>
</evidence>
<dbReference type="AlphaFoldDB" id="A0A6A7RUV7"/>
<dbReference type="SUPFAM" id="SSF51905">
    <property type="entry name" value="FAD/NAD(P)-binding domain"/>
    <property type="match status" value="1"/>
</dbReference>
<organism evidence="1 2">
    <name type="scientific">Candidatus Accumulibacter phosphatis</name>
    <dbReference type="NCBI Taxonomy" id="327160"/>
    <lineage>
        <taxon>Bacteria</taxon>
        <taxon>Pseudomonadati</taxon>
        <taxon>Pseudomonadota</taxon>
        <taxon>Betaproteobacteria</taxon>
        <taxon>Candidatus Accumulibacter</taxon>
    </lineage>
</organism>
<dbReference type="InterPro" id="IPR036188">
    <property type="entry name" value="FAD/NAD-bd_sf"/>
</dbReference>
<gene>
    <name evidence="1" type="ORF">CRU78_12130</name>
</gene>
<sequence length="89" mass="9884">MNPPPRITVIGAGFGALSSVLEIRRRDPKVEITVIAPRAELHYLPGTIWIPSGLRTREQLIVPLANFFRRMQVMHVAAEVTGLRDGGRV</sequence>
<dbReference type="Proteomes" id="UP000342300">
    <property type="component" value="Unassembled WGS sequence"/>
</dbReference>
<dbReference type="EMBL" id="PDHS01000282">
    <property type="protein sequence ID" value="MQM31221.1"/>
    <property type="molecule type" value="Genomic_DNA"/>
</dbReference>
<dbReference type="Gene3D" id="3.50.50.100">
    <property type="match status" value="1"/>
</dbReference>
<protein>
    <submittedName>
        <fullName evidence="1">Pyridine nucleotide-disulfide oxidoreductase</fullName>
    </submittedName>
</protein>
<comment type="caution">
    <text evidence="1">The sequence shown here is derived from an EMBL/GenBank/DDBJ whole genome shotgun (WGS) entry which is preliminary data.</text>
</comment>
<evidence type="ECO:0000313" key="2">
    <source>
        <dbReference type="Proteomes" id="UP000342300"/>
    </source>
</evidence>
<name>A0A6A7RUV7_9PROT</name>
<accession>A0A6A7RUV7</accession>
<reference evidence="1 2" key="1">
    <citation type="submission" date="2017-09" db="EMBL/GenBank/DDBJ databases">
        <title>Metagenomic Analysis Reveals Denitrifying Candidatus Accumulibacter and Flanking Population as a Source of N2O.</title>
        <authorList>
            <person name="Gao H."/>
            <person name="Mao Y."/>
            <person name="Zhao X."/>
            <person name="Liu W.-T."/>
            <person name="Zhang T."/>
            <person name="Wells G."/>
        </authorList>
    </citation>
    <scope>NUCLEOTIDE SEQUENCE [LARGE SCALE GENOMIC DNA]</scope>
    <source>
        <strain evidence="1">CANDO_2_IC</strain>
    </source>
</reference>
<feature type="non-terminal residue" evidence="1">
    <location>
        <position position="89"/>
    </location>
</feature>